<feature type="transmembrane region" description="Helical" evidence="5">
    <location>
        <begin position="135"/>
        <end position="155"/>
    </location>
</feature>
<dbReference type="CDD" id="cd09319">
    <property type="entry name" value="TDT_like_1"/>
    <property type="match status" value="1"/>
</dbReference>
<evidence type="ECO:0000313" key="23">
    <source>
        <dbReference type="Proteomes" id="UP000671119"/>
    </source>
</evidence>
<feature type="transmembrane region" description="Helical" evidence="5">
    <location>
        <begin position="27"/>
        <end position="47"/>
    </location>
</feature>
<evidence type="ECO:0000313" key="11">
    <source>
        <dbReference type="EMBL" id="COW32591.1"/>
    </source>
</evidence>
<dbReference type="Gene3D" id="1.50.10.150">
    <property type="entry name" value="Voltage-dependent anion channel"/>
    <property type="match status" value="1"/>
</dbReference>
<dbReference type="Pfam" id="PF03595">
    <property type="entry name" value="SLAC1"/>
    <property type="match status" value="1"/>
</dbReference>
<evidence type="ECO:0000256" key="1">
    <source>
        <dbReference type="ARBA" id="ARBA00004141"/>
    </source>
</evidence>
<dbReference type="Proteomes" id="UP000671119">
    <property type="component" value="Unassembled WGS sequence"/>
</dbReference>
<dbReference type="InterPro" id="IPR004695">
    <property type="entry name" value="SLAC1/Mae1/Ssu1/TehA"/>
</dbReference>
<evidence type="ECO:0000313" key="13">
    <source>
        <dbReference type="EMBL" id="OMH59652.1"/>
    </source>
</evidence>
<evidence type="ECO:0000313" key="10">
    <source>
        <dbReference type="EMBL" id="COW29475.1"/>
    </source>
</evidence>
<keyword evidence="3 5" id="KW-1133">Transmembrane helix</keyword>
<evidence type="ECO:0000313" key="7">
    <source>
        <dbReference type="EMBL" id="CFE50540.1"/>
    </source>
</evidence>
<dbReference type="Proteomes" id="UP000048600">
    <property type="component" value="Unassembled WGS sequence"/>
</dbReference>
<dbReference type="EMBL" id="CHKL01000219">
    <property type="protein sequence ID" value="COW29475.1"/>
    <property type="molecule type" value="Genomic_DNA"/>
</dbReference>
<evidence type="ECO:0000313" key="9">
    <source>
        <dbReference type="EMBL" id="COV86839.1"/>
    </source>
</evidence>
<evidence type="ECO:0000313" key="16">
    <source>
        <dbReference type="Proteomes" id="UP000045842"/>
    </source>
</evidence>
<reference evidence="13 21" key="4">
    <citation type="submission" date="2017-02" db="EMBL/GenBank/DDBJ databases">
        <title>Protein polymorphisms may explain contrasting epidemiological fitness of two variants of a multidrug-resistant Mycobacterium tuberculosis strain.</title>
        <authorList>
            <person name="Bigi M.M."/>
            <person name="Lopez B."/>
            <person name="Blanco F.C."/>
            <person name="Sasiain M.C."/>
            <person name="De La Barrera S."/>
            <person name="Ritacco V."/>
            <person name="Bigi F."/>
            <person name="Soria M.A."/>
        </authorList>
    </citation>
    <scope>NUCLEOTIDE SEQUENCE [LARGE SCALE GENOMIC DNA]</scope>
    <source>
        <strain evidence="13 21">6548</strain>
    </source>
</reference>
<evidence type="ECO:0000313" key="19">
    <source>
        <dbReference type="Proteomes" id="UP000048600"/>
    </source>
</evidence>
<reference evidence="15 16" key="1">
    <citation type="submission" date="2015-03" db="EMBL/GenBank/DDBJ databases">
        <authorList>
            <consortium name="Pathogen Informatics"/>
        </authorList>
    </citation>
    <scope>NUCLEOTIDE SEQUENCE [LARGE SCALE GENOMIC DNA]</scope>
    <source>
        <strain evidence="9 16">G09801536</strain>
        <strain evidence="6 18">G09901357</strain>
        <strain evidence="7 17">H09601792</strain>
        <strain evidence="11 15">M09401471</strain>
        <strain evidence="10 19">P00601463</strain>
    </source>
</reference>
<evidence type="ECO:0000313" key="15">
    <source>
        <dbReference type="Proteomes" id="UP000044938"/>
    </source>
</evidence>
<evidence type="ECO:0000313" key="6">
    <source>
        <dbReference type="EMBL" id="CFE39886.1"/>
    </source>
</evidence>
<dbReference type="Proteomes" id="UP000189452">
    <property type="component" value="Chromosome"/>
</dbReference>
<protein>
    <submittedName>
        <fullName evidence="11">Membrane protein</fullName>
    </submittedName>
    <submittedName>
        <fullName evidence="12">Tellurite resistance/C4-dicarboxylate transporter family protein</fullName>
    </submittedName>
</protein>
<dbReference type="Proteomes" id="UP000300237">
    <property type="component" value="Chromosome"/>
</dbReference>
<dbReference type="InterPro" id="IPR038665">
    <property type="entry name" value="Voltage-dep_anion_channel_sf"/>
</dbReference>
<dbReference type="AlphaFoldDB" id="A0A066S2V3"/>
<evidence type="ECO:0000313" key="20">
    <source>
        <dbReference type="Proteomes" id="UP000050139"/>
    </source>
</evidence>
<reference evidence="13 21" key="3">
    <citation type="submission" date="2016-04" db="EMBL/GenBank/DDBJ databases">
        <authorList>
            <person name="Bigi M."/>
            <person name="Bigi F."/>
            <person name="Soria M.A."/>
        </authorList>
    </citation>
    <scope>NUCLEOTIDE SEQUENCE [LARGE SCALE GENOMIC DNA]</scope>
    <source>
        <strain evidence="13 21">6548</strain>
    </source>
</reference>
<accession>A0A066S2V3</accession>
<evidence type="ECO:0000256" key="2">
    <source>
        <dbReference type="ARBA" id="ARBA00022692"/>
    </source>
</evidence>
<dbReference type="EMBL" id="CSAD01000374">
    <property type="protein sequence ID" value="COV86839.1"/>
    <property type="molecule type" value="Genomic_DNA"/>
</dbReference>
<dbReference type="Proteomes" id="UP000046947">
    <property type="component" value="Unassembled WGS sequence"/>
</dbReference>
<dbReference type="EMBL" id="LR027516">
    <property type="protein sequence ID" value="VCU49998.1"/>
    <property type="molecule type" value="Genomic_DNA"/>
</dbReference>
<evidence type="ECO:0000256" key="3">
    <source>
        <dbReference type="ARBA" id="ARBA00022989"/>
    </source>
</evidence>
<evidence type="ECO:0000256" key="4">
    <source>
        <dbReference type="ARBA" id="ARBA00023136"/>
    </source>
</evidence>
<dbReference type="Proteomes" id="UP000048289">
    <property type="component" value="Unassembled WGS sequence"/>
</dbReference>
<dbReference type="Proteomes" id="UP000050139">
    <property type="component" value="Unassembled WGS sequence"/>
</dbReference>
<dbReference type="EMBL" id="CSAJ01000297">
    <property type="protein sequence ID" value="COW32591.1"/>
    <property type="molecule type" value="Genomic_DNA"/>
</dbReference>
<keyword evidence="4 5" id="KW-0472">Membrane</keyword>
<evidence type="ECO:0000313" key="12">
    <source>
        <dbReference type="EMBL" id="MBP0682264.1"/>
    </source>
</evidence>
<dbReference type="GO" id="GO:0016020">
    <property type="term" value="C:membrane"/>
    <property type="evidence" value="ECO:0007669"/>
    <property type="project" value="UniProtKB-SubCell"/>
</dbReference>
<dbReference type="GO" id="GO:0055085">
    <property type="term" value="P:transmembrane transport"/>
    <property type="evidence" value="ECO:0007669"/>
    <property type="project" value="InterPro"/>
</dbReference>
<evidence type="ECO:0000313" key="22">
    <source>
        <dbReference type="Proteomes" id="UP000300237"/>
    </source>
</evidence>
<feature type="transmembrane region" description="Helical" evidence="5">
    <location>
        <begin position="54"/>
        <end position="77"/>
    </location>
</feature>
<dbReference type="EMBL" id="LWDQ01000001">
    <property type="protein sequence ID" value="OMH59652.1"/>
    <property type="molecule type" value="Genomic_DNA"/>
</dbReference>
<dbReference type="EMBL" id="COPH01000013">
    <property type="protein sequence ID" value="CLW13790.1"/>
    <property type="molecule type" value="Genomic_DNA"/>
</dbReference>
<evidence type="ECO:0000313" key="8">
    <source>
        <dbReference type="EMBL" id="CLW13790.1"/>
    </source>
</evidence>
<evidence type="ECO:0000313" key="21">
    <source>
        <dbReference type="Proteomes" id="UP000189452"/>
    </source>
</evidence>
<comment type="subcellular location">
    <subcellularLocation>
        <location evidence="1">Membrane</location>
        <topology evidence="1">Multi-pass membrane protein</topology>
    </subcellularLocation>
</comment>
<proteinExistence type="predicted"/>
<reference evidence="8 20" key="2">
    <citation type="submission" date="2015-03" db="EMBL/GenBank/DDBJ databases">
        <authorList>
            <consortium name="Pathogen Informatics"/>
            <person name="Murphy D."/>
        </authorList>
    </citation>
    <scope>NUCLEOTIDE SEQUENCE [LARGE SCALE GENOMIC DNA]</scope>
    <source>
        <strain evidence="8 20">0268S</strain>
    </source>
</reference>
<reference evidence="12 23" key="6">
    <citation type="submission" date="2021-03" db="EMBL/GenBank/DDBJ databases">
        <title>Whole Genome Sequencing of Mycobacterium tuberculosis clinical isolates from Arunachal Pradesh, India.</title>
        <authorList>
            <person name="Singh S."/>
            <person name="Mudliar S.R."/>
            <person name="Kulsum U."/>
            <person name="Rufai S.B."/>
            <person name="Singh P.K."/>
            <person name="Umpo M."/>
            <person name="Nyori M."/>
        </authorList>
    </citation>
    <scope>NUCLEOTIDE SEQUENCE [LARGE SCALE GENOMIC DNA]</scope>
    <source>
        <strain evidence="12 23">OMICS/BPL/0142/20/SP</strain>
    </source>
</reference>
<evidence type="ECO:0000313" key="14">
    <source>
        <dbReference type="EMBL" id="VCU49998.1"/>
    </source>
</evidence>
<evidence type="ECO:0000313" key="18">
    <source>
        <dbReference type="Proteomes" id="UP000048289"/>
    </source>
</evidence>
<dbReference type="EMBL" id="JAGIZI010000004">
    <property type="protein sequence ID" value="MBP0682264.1"/>
    <property type="molecule type" value="Genomic_DNA"/>
</dbReference>
<organism evidence="11 15">
    <name type="scientific">Mycobacterium tuberculosis</name>
    <dbReference type="NCBI Taxonomy" id="1773"/>
    <lineage>
        <taxon>Bacteria</taxon>
        <taxon>Bacillati</taxon>
        <taxon>Actinomycetota</taxon>
        <taxon>Actinomycetes</taxon>
        <taxon>Mycobacteriales</taxon>
        <taxon>Mycobacteriaceae</taxon>
        <taxon>Mycobacterium</taxon>
        <taxon>Mycobacterium tuberculosis complex</taxon>
    </lineage>
</organism>
<sequence>MFLYVAVGSLVVARLLLYPLRPADLTPPYWVAMGATAITVLAGAHIVEMADAPMAIVTSGLVAGASVVFWAFGPWLIPPLVAASIWKHVVHRVPLRYEATLWSVVFPLGMYGVGAYRLGLAAHLPIVESIGEFEGWVALAVWTITFVAMLHHLAATIGRSGRSSHAIGAADDTHAIICRPPRSFDHQVRAFRRNQPM</sequence>
<dbReference type="OMA" id="FWAFLTW"/>
<gene>
    <name evidence="13" type="ORF">A4S10_01823</name>
    <name evidence="14" type="ORF">DKC2_1835</name>
    <name evidence="9" type="ORF">ERS007679_02609</name>
    <name evidence="6" type="ORF">ERS007681_02275</name>
    <name evidence="7" type="ORF">ERS007688_01740</name>
    <name evidence="11" type="ORF">ERS007720_02354</name>
    <name evidence="10" type="ORF">ERS007741_02102</name>
    <name evidence="8" type="ORF">ERS094118_01966</name>
    <name evidence="12" type="ORF">J8J21_03825</name>
</gene>
<dbReference type="EMBL" id="CFOE01000286">
    <property type="protein sequence ID" value="CFE39886.1"/>
    <property type="molecule type" value="Genomic_DNA"/>
</dbReference>
<dbReference type="RefSeq" id="WP_003898991.1">
    <property type="nucleotide sequence ID" value="NZ_AP017901.1"/>
</dbReference>
<dbReference type="Proteomes" id="UP000044938">
    <property type="component" value="Unassembled WGS sequence"/>
</dbReference>
<keyword evidence="2 5" id="KW-0812">Transmembrane</keyword>
<reference evidence="14 22" key="5">
    <citation type="submission" date="2018-08" db="EMBL/GenBank/DDBJ databases">
        <authorList>
            <person name="Fokvardsen B D."/>
            <person name="Norman A."/>
        </authorList>
    </citation>
    <scope>NUCLEOTIDE SEQUENCE [LARGE SCALE GENOMIC DNA]</scope>
    <source>
        <strain evidence="14 22">DKC2</strain>
    </source>
</reference>
<dbReference type="EMBL" id="CFOH01000242">
    <property type="protein sequence ID" value="CFE50540.1"/>
    <property type="molecule type" value="Genomic_DNA"/>
</dbReference>
<evidence type="ECO:0000313" key="17">
    <source>
        <dbReference type="Proteomes" id="UP000046947"/>
    </source>
</evidence>
<dbReference type="Proteomes" id="UP000045842">
    <property type="component" value="Unassembled WGS sequence"/>
</dbReference>
<name>A0A066S2V3_MYCTX</name>
<evidence type="ECO:0000256" key="5">
    <source>
        <dbReference type="SAM" id="Phobius"/>
    </source>
</evidence>